<dbReference type="GO" id="GO:0003700">
    <property type="term" value="F:DNA-binding transcription factor activity"/>
    <property type="evidence" value="ECO:0007669"/>
    <property type="project" value="TreeGrafter"/>
</dbReference>
<dbReference type="EMBL" id="CADIKI010000024">
    <property type="protein sequence ID" value="CAB3807048.1"/>
    <property type="molecule type" value="Genomic_DNA"/>
</dbReference>
<reference evidence="6 7" key="1">
    <citation type="submission" date="2020-04" db="EMBL/GenBank/DDBJ databases">
        <authorList>
            <person name="De Canck E."/>
        </authorList>
    </citation>
    <scope>NUCLEOTIDE SEQUENCE [LARGE SCALE GENOMIC DNA]</scope>
    <source>
        <strain evidence="6 7">LMG 27177</strain>
    </source>
</reference>
<dbReference type="Gene3D" id="3.40.50.2300">
    <property type="match status" value="2"/>
</dbReference>
<name>A0A6J5GXE8_9BURK</name>
<evidence type="ECO:0000256" key="4">
    <source>
        <dbReference type="SAM" id="MobiDB-lite"/>
    </source>
</evidence>
<dbReference type="PROSITE" id="PS00356">
    <property type="entry name" value="HTH_LACI_1"/>
    <property type="match status" value="1"/>
</dbReference>
<gene>
    <name evidence="6" type="primary">gntR_1</name>
    <name evidence="6" type="ORF">LMG27177_06230</name>
</gene>
<dbReference type="InterPro" id="IPR046335">
    <property type="entry name" value="LacI/GalR-like_sensor"/>
</dbReference>
<feature type="domain" description="HTH lacI-type" evidence="5">
    <location>
        <begin position="27"/>
        <end position="81"/>
    </location>
</feature>
<evidence type="ECO:0000313" key="7">
    <source>
        <dbReference type="Proteomes" id="UP000494252"/>
    </source>
</evidence>
<proteinExistence type="predicted"/>
<dbReference type="SUPFAM" id="SSF53822">
    <property type="entry name" value="Periplasmic binding protein-like I"/>
    <property type="match status" value="1"/>
</dbReference>
<keyword evidence="3" id="KW-0804">Transcription</keyword>
<dbReference type="PROSITE" id="PS50932">
    <property type="entry name" value="HTH_LACI_2"/>
    <property type="match status" value="1"/>
</dbReference>
<dbReference type="Gene3D" id="1.10.260.40">
    <property type="entry name" value="lambda repressor-like DNA-binding domains"/>
    <property type="match status" value="1"/>
</dbReference>
<dbReference type="PANTHER" id="PTHR30146">
    <property type="entry name" value="LACI-RELATED TRANSCRIPTIONAL REPRESSOR"/>
    <property type="match status" value="1"/>
</dbReference>
<evidence type="ECO:0000313" key="6">
    <source>
        <dbReference type="EMBL" id="CAB3807048.1"/>
    </source>
</evidence>
<organism evidence="6 7">
    <name type="scientific">Paraburkholderia fynbosensis</name>
    <dbReference type="NCBI Taxonomy" id="1200993"/>
    <lineage>
        <taxon>Bacteria</taxon>
        <taxon>Pseudomonadati</taxon>
        <taxon>Pseudomonadota</taxon>
        <taxon>Betaproteobacteria</taxon>
        <taxon>Burkholderiales</taxon>
        <taxon>Burkholderiaceae</taxon>
        <taxon>Paraburkholderia</taxon>
    </lineage>
</organism>
<dbReference type="Pfam" id="PF13377">
    <property type="entry name" value="Peripla_BP_3"/>
    <property type="match status" value="1"/>
</dbReference>
<feature type="compositionally biased region" description="Basic and acidic residues" evidence="4">
    <location>
        <begin position="1"/>
        <end position="18"/>
    </location>
</feature>
<keyword evidence="2" id="KW-0238">DNA-binding</keyword>
<dbReference type="InterPro" id="IPR028082">
    <property type="entry name" value="Peripla_BP_I"/>
</dbReference>
<keyword evidence="1" id="KW-0805">Transcription regulation</keyword>
<dbReference type="CDD" id="cd01392">
    <property type="entry name" value="HTH_LacI"/>
    <property type="match status" value="1"/>
</dbReference>
<dbReference type="CDD" id="cd01575">
    <property type="entry name" value="PBP1_GntR"/>
    <property type="match status" value="1"/>
</dbReference>
<evidence type="ECO:0000259" key="5">
    <source>
        <dbReference type="PROSITE" id="PS50932"/>
    </source>
</evidence>
<dbReference type="AlphaFoldDB" id="A0A6J5GXE8"/>
<dbReference type="PANTHER" id="PTHR30146:SF33">
    <property type="entry name" value="TRANSCRIPTIONAL REGULATOR"/>
    <property type="match status" value="1"/>
</dbReference>
<keyword evidence="7" id="KW-1185">Reference proteome</keyword>
<dbReference type="RefSeq" id="WP_281366243.1">
    <property type="nucleotide sequence ID" value="NZ_CADIKI010000024.1"/>
</dbReference>
<sequence length="365" mass="39826">MNSRIPSRERDKEDDLQRKRSKPPQRATIRDVARLSGVSRMTVSRVLSEPDVVLPATRERVAKAIADLGYVPDKAAGSLASRRTGFIALILPTLTNSNFSMVAHGLTEILRERDYDLLIAYTDYDLAEEERQLTNLLARRPEAIVLTGATHRRSAVLSLLRADVPVVEIADLPNQPIEHAVGFSNYEVGRTAARHLISKGFKRIGAIASKNDGDICDHRGEERVCGFEDELRLSGLSTDLVLRNGRAPVSYEHGSTAIGLLLDRAPDIEAVFAVSDLSAVGVVMECQRRGVDVPGRLSVMGFGNFDIGREINPPLTTIHVDFHALGQRAGRLLLELVAGTGEDASEIIDVGLSVVERGSVREANV</sequence>
<dbReference type="Proteomes" id="UP000494252">
    <property type="component" value="Unassembled WGS sequence"/>
</dbReference>
<dbReference type="GO" id="GO:0000976">
    <property type="term" value="F:transcription cis-regulatory region binding"/>
    <property type="evidence" value="ECO:0007669"/>
    <property type="project" value="TreeGrafter"/>
</dbReference>
<evidence type="ECO:0000256" key="3">
    <source>
        <dbReference type="ARBA" id="ARBA00023163"/>
    </source>
</evidence>
<accession>A0A6J5GXE8</accession>
<dbReference type="InterPro" id="IPR000843">
    <property type="entry name" value="HTH_LacI"/>
</dbReference>
<dbReference type="SMART" id="SM00354">
    <property type="entry name" value="HTH_LACI"/>
    <property type="match status" value="1"/>
</dbReference>
<feature type="region of interest" description="Disordered" evidence="4">
    <location>
        <begin position="1"/>
        <end position="26"/>
    </location>
</feature>
<evidence type="ECO:0000256" key="2">
    <source>
        <dbReference type="ARBA" id="ARBA00023125"/>
    </source>
</evidence>
<dbReference type="InterPro" id="IPR010982">
    <property type="entry name" value="Lambda_DNA-bd_dom_sf"/>
</dbReference>
<evidence type="ECO:0000256" key="1">
    <source>
        <dbReference type="ARBA" id="ARBA00023015"/>
    </source>
</evidence>
<protein>
    <submittedName>
        <fullName evidence="6">HTH-type transcriptional regulator GntR</fullName>
    </submittedName>
</protein>
<dbReference type="Pfam" id="PF00356">
    <property type="entry name" value="LacI"/>
    <property type="match status" value="1"/>
</dbReference>
<dbReference type="SUPFAM" id="SSF47413">
    <property type="entry name" value="lambda repressor-like DNA-binding domains"/>
    <property type="match status" value="1"/>
</dbReference>